<accession>A0A3Q7GY45</accession>
<reference evidence="1" key="1">
    <citation type="journal article" date="2012" name="Nature">
        <title>The tomato genome sequence provides insights into fleshy fruit evolution.</title>
        <authorList>
            <consortium name="Tomato Genome Consortium"/>
        </authorList>
    </citation>
    <scope>NUCLEOTIDE SEQUENCE [LARGE SCALE GENOMIC DNA]</scope>
    <source>
        <strain evidence="1">cv. Heinz 1706</strain>
    </source>
</reference>
<reference evidence="1" key="2">
    <citation type="submission" date="2019-01" db="UniProtKB">
        <authorList>
            <consortium name="EnsemblPlants"/>
        </authorList>
    </citation>
    <scope>IDENTIFICATION</scope>
    <source>
        <strain evidence="1">cv. Heinz 1706</strain>
    </source>
</reference>
<dbReference type="EnsemblPlants" id="Solyc06g062883.1.1">
    <property type="protein sequence ID" value="Solyc06g062883.1.1"/>
    <property type="gene ID" value="Solyc06g062883.1"/>
</dbReference>
<evidence type="ECO:0000313" key="1">
    <source>
        <dbReference type="EnsemblPlants" id="Solyc06g062883.1.1"/>
    </source>
</evidence>
<dbReference type="Gramene" id="Solyc06g062883.1.1">
    <property type="protein sequence ID" value="Solyc06g062883.1.1"/>
    <property type="gene ID" value="Solyc06g062883.1"/>
</dbReference>
<dbReference type="AlphaFoldDB" id="A0A3Q7GY45"/>
<proteinExistence type="predicted"/>
<keyword evidence="2" id="KW-1185">Reference proteome</keyword>
<organism evidence="1">
    <name type="scientific">Solanum lycopersicum</name>
    <name type="common">Tomato</name>
    <name type="synonym">Lycopersicon esculentum</name>
    <dbReference type="NCBI Taxonomy" id="4081"/>
    <lineage>
        <taxon>Eukaryota</taxon>
        <taxon>Viridiplantae</taxon>
        <taxon>Streptophyta</taxon>
        <taxon>Embryophyta</taxon>
        <taxon>Tracheophyta</taxon>
        <taxon>Spermatophyta</taxon>
        <taxon>Magnoliopsida</taxon>
        <taxon>eudicotyledons</taxon>
        <taxon>Gunneridae</taxon>
        <taxon>Pentapetalae</taxon>
        <taxon>asterids</taxon>
        <taxon>lamiids</taxon>
        <taxon>Solanales</taxon>
        <taxon>Solanaceae</taxon>
        <taxon>Solanoideae</taxon>
        <taxon>Solaneae</taxon>
        <taxon>Solanum</taxon>
        <taxon>Solanum subgen. Lycopersicon</taxon>
    </lineage>
</organism>
<dbReference type="InParanoid" id="A0A3Q7GY45"/>
<sequence length="116" mass="12696">MMAGLMQSSLCHFRGQSFQGCRQWETGNIGISQFELSTQGTSGPCICPTKDEQRSTTEDVVSANFPHHQSAIPRYMAQVPPNVDVKLSGRGTKLLIVTLAIPRDMAREPPNGCEAF</sequence>
<dbReference type="PaxDb" id="4081-Solyc06g062890.2.1"/>
<protein>
    <submittedName>
        <fullName evidence="1">Uncharacterized protein</fullName>
    </submittedName>
</protein>
<evidence type="ECO:0000313" key="2">
    <source>
        <dbReference type="Proteomes" id="UP000004994"/>
    </source>
</evidence>
<name>A0A3Q7GY45_SOLLC</name>
<dbReference type="Proteomes" id="UP000004994">
    <property type="component" value="Chromosome 6"/>
</dbReference>